<keyword evidence="2" id="KW-1185">Reference proteome</keyword>
<evidence type="ECO:0000313" key="2">
    <source>
        <dbReference type="Proteomes" id="UP000822688"/>
    </source>
</evidence>
<evidence type="ECO:0000313" key="1">
    <source>
        <dbReference type="EMBL" id="KAG0590300.1"/>
    </source>
</evidence>
<accession>A0A8T0J308</accession>
<dbReference type="AlphaFoldDB" id="A0A8T0J308"/>
<gene>
    <name evidence="1" type="ORF">KC19_1G087800</name>
</gene>
<proteinExistence type="predicted"/>
<reference evidence="1" key="1">
    <citation type="submission" date="2020-06" db="EMBL/GenBank/DDBJ databases">
        <title>WGS assembly of Ceratodon purpureus strain R40.</title>
        <authorList>
            <person name="Carey S.B."/>
            <person name="Jenkins J."/>
            <person name="Shu S."/>
            <person name="Lovell J.T."/>
            <person name="Sreedasyam A."/>
            <person name="Maumus F."/>
            <person name="Tiley G.P."/>
            <person name="Fernandez-Pozo N."/>
            <person name="Barry K."/>
            <person name="Chen C."/>
            <person name="Wang M."/>
            <person name="Lipzen A."/>
            <person name="Daum C."/>
            <person name="Saski C.A."/>
            <person name="Payton A.C."/>
            <person name="Mcbreen J.C."/>
            <person name="Conrad R.E."/>
            <person name="Kollar L.M."/>
            <person name="Olsson S."/>
            <person name="Huttunen S."/>
            <person name="Landis J.B."/>
            <person name="Wickett N.J."/>
            <person name="Johnson M.G."/>
            <person name="Rensing S.A."/>
            <person name="Grimwood J."/>
            <person name="Schmutz J."/>
            <person name="Mcdaniel S.F."/>
        </authorList>
    </citation>
    <scope>NUCLEOTIDE SEQUENCE</scope>
    <source>
        <strain evidence="1">R40</strain>
    </source>
</reference>
<dbReference type="EMBL" id="CM026421">
    <property type="protein sequence ID" value="KAG0590300.1"/>
    <property type="molecule type" value="Genomic_DNA"/>
</dbReference>
<name>A0A8T0J308_CERPU</name>
<comment type="caution">
    <text evidence="1">The sequence shown here is derived from an EMBL/GenBank/DDBJ whole genome shotgun (WGS) entry which is preliminary data.</text>
</comment>
<protein>
    <submittedName>
        <fullName evidence="1">Uncharacterized protein</fullName>
    </submittedName>
</protein>
<sequence>MEAGEARRHSTTAISFRLSAMHNRPPRAPSPPNPSPLITTKHNNHLTCTSTLLSYSESLQGMVRDGAWPMGDGGTVHDVTPPAWPALPPSSVLSKCGLPSVPAPQGPYHTCDRSWLQSVGRFGPPSALAHLTLRNCNPSSSSSSSSGDLDYGCK</sequence>
<organism evidence="1 2">
    <name type="scientific">Ceratodon purpureus</name>
    <name type="common">Fire moss</name>
    <name type="synonym">Dicranum purpureum</name>
    <dbReference type="NCBI Taxonomy" id="3225"/>
    <lineage>
        <taxon>Eukaryota</taxon>
        <taxon>Viridiplantae</taxon>
        <taxon>Streptophyta</taxon>
        <taxon>Embryophyta</taxon>
        <taxon>Bryophyta</taxon>
        <taxon>Bryophytina</taxon>
        <taxon>Bryopsida</taxon>
        <taxon>Dicranidae</taxon>
        <taxon>Pseudoditrichales</taxon>
        <taxon>Ditrichaceae</taxon>
        <taxon>Ceratodon</taxon>
    </lineage>
</organism>
<dbReference type="Proteomes" id="UP000822688">
    <property type="component" value="Chromosome 1"/>
</dbReference>